<evidence type="ECO:0000313" key="2">
    <source>
        <dbReference type="Proteomes" id="UP000887458"/>
    </source>
</evidence>
<proteinExistence type="predicted"/>
<dbReference type="EMBL" id="NJHN03000123">
    <property type="protein sequence ID" value="KAH9413173.1"/>
    <property type="molecule type" value="Genomic_DNA"/>
</dbReference>
<sequence>MFHRINGSIKIVRKQNLQVTNKLILCEAAGGIPFVATHLYGPFQIKLNCFENNNKKAIGNNQLIFDLIIII</sequence>
<keyword evidence="2" id="KW-1185">Reference proteome</keyword>
<evidence type="ECO:0000313" key="1">
    <source>
        <dbReference type="EMBL" id="KAH9413173.1"/>
    </source>
</evidence>
<accession>A0ABQ8ISC0</accession>
<dbReference type="Proteomes" id="UP000887458">
    <property type="component" value="Unassembled WGS sequence"/>
</dbReference>
<gene>
    <name evidence="1" type="ORF">DERP_006859</name>
</gene>
<name>A0ABQ8ISC0_DERPT</name>
<protein>
    <submittedName>
        <fullName evidence="1">Uncharacterized protein</fullName>
    </submittedName>
</protein>
<reference evidence="1 2" key="2">
    <citation type="journal article" date="2022" name="Mol. Biol. Evol.">
        <title>Comparative Genomics Reveals Insights into the Divergent Evolution of Astigmatic Mites and Household Pest Adaptations.</title>
        <authorList>
            <person name="Xiong Q."/>
            <person name="Wan A.T."/>
            <person name="Liu X."/>
            <person name="Fung C.S."/>
            <person name="Xiao X."/>
            <person name="Malainual N."/>
            <person name="Hou J."/>
            <person name="Wang L."/>
            <person name="Wang M."/>
            <person name="Yang K.Y."/>
            <person name="Cui Y."/>
            <person name="Leung E.L."/>
            <person name="Nong W."/>
            <person name="Shin S.K."/>
            <person name="Au S.W."/>
            <person name="Jeong K.Y."/>
            <person name="Chew F.T."/>
            <person name="Hui J.H."/>
            <person name="Leung T.F."/>
            <person name="Tungtrongchitr A."/>
            <person name="Zhong N."/>
            <person name="Liu Z."/>
            <person name="Tsui S.K."/>
        </authorList>
    </citation>
    <scope>NUCLEOTIDE SEQUENCE [LARGE SCALE GENOMIC DNA]</scope>
    <source>
        <strain evidence="1">Derp</strain>
    </source>
</reference>
<comment type="caution">
    <text evidence="1">The sequence shown here is derived from an EMBL/GenBank/DDBJ whole genome shotgun (WGS) entry which is preliminary data.</text>
</comment>
<reference evidence="1 2" key="1">
    <citation type="journal article" date="2018" name="J. Allergy Clin. Immunol.">
        <title>High-quality assembly of Dermatophagoides pteronyssinus genome and transcriptome reveals a wide range of novel allergens.</title>
        <authorList>
            <person name="Liu X.Y."/>
            <person name="Yang K.Y."/>
            <person name="Wang M.Q."/>
            <person name="Kwok J.S."/>
            <person name="Zeng X."/>
            <person name="Yang Z."/>
            <person name="Xiao X.J."/>
            <person name="Lau C.P."/>
            <person name="Li Y."/>
            <person name="Huang Z.M."/>
            <person name="Ba J.G."/>
            <person name="Yim A.K."/>
            <person name="Ouyang C.Y."/>
            <person name="Ngai S.M."/>
            <person name="Chan T.F."/>
            <person name="Leung E.L."/>
            <person name="Liu L."/>
            <person name="Liu Z.G."/>
            <person name="Tsui S.K."/>
        </authorList>
    </citation>
    <scope>NUCLEOTIDE SEQUENCE [LARGE SCALE GENOMIC DNA]</scope>
    <source>
        <strain evidence="1">Derp</strain>
    </source>
</reference>
<organism evidence="1 2">
    <name type="scientific">Dermatophagoides pteronyssinus</name>
    <name type="common">European house dust mite</name>
    <dbReference type="NCBI Taxonomy" id="6956"/>
    <lineage>
        <taxon>Eukaryota</taxon>
        <taxon>Metazoa</taxon>
        <taxon>Ecdysozoa</taxon>
        <taxon>Arthropoda</taxon>
        <taxon>Chelicerata</taxon>
        <taxon>Arachnida</taxon>
        <taxon>Acari</taxon>
        <taxon>Acariformes</taxon>
        <taxon>Sarcoptiformes</taxon>
        <taxon>Astigmata</taxon>
        <taxon>Psoroptidia</taxon>
        <taxon>Analgoidea</taxon>
        <taxon>Pyroglyphidae</taxon>
        <taxon>Dermatophagoidinae</taxon>
        <taxon>Dermatophagoides</taxon>
    </lineage>
</organism>